<dbReference type="EMBL" id="BAAAQN010000071">
    <property type="protein sequence ID" value="GAA2058633.1"/>
    <property type="molecule type" value="Genomic_DNA"/>
</dbReference>
<dbReference type="Proteomes" id="UP001500751">
    <property type="component" value="Unassembled WGS sequence"/>
</dbReference>
<dbReference type="InterPro" id="IPR002934">
    <property type="entry name" value="Polymerase_NTP_transf_dom"/>
</dbReference>
<dbReference type="Pfam" id="PF01909">
    <property type="entry name" value="NTP_transf_2"/>
    <property type="match status" value="1"/>
</dbReference>
<evidence type="ECO:0000313" key="3">
    <source>
        <dbReference type="Proteomes" id="UP001500751"/>
    </source>
</evidence>
<keyword evidence="3" id="KW-1185">Reference proteome</keyword>
<dbReference type="RefSeq" id="WP_344671006.1">
    <property type="nucleotide sequence ID" value="NZ_BAAAQN010000071.1"/>
</dbReference>
<reference evidence="2 3" key="1">
    <citation type="journal article" date="2019" name="Int. J. Syst. Evol. Microbiol.">
        <title>The Global Catalogue of Microorganisms (GCM) 10K type strain sequencing project: providing services to taxonomists for standard genome sequencing and annotation.</title>
        <authorList>
            <consortium name="The Broad Institute Genomics Platform"/>
            <consortium name="The Broad Institute Genome Sequencing Center for Infectious Disease"/>
            <person name="Wu L."/>
            <person name="Ma J."/>
        </authorList>
    </citation>
    <scope>NUCLEOTIDE SEQUENCE [LARGE SCALE GENOMIC DNA]</scope>
    <source>
        <strain evidence="2 3">JCM 16014</strain>
    </source>
</reference>
<gene>
    <name evidence="2" type="ORF">GCM10009839_80680</name>
</gene>
<evidence type="ECO:0000313" key="2">
    <source>
        <dbReference type="EMBL" id="GAA2058633.1"/>
    </source>
</evidence>
<evidence type="ECO:0000259" key="1">
    <source>
        <dbReference type="Pfam" id="PF01909"/>
    </source>
</evidence>
<organism evidence="2 3">
    <name type="scientific">Catenulispora yoronensis</name>
    <dbReference type="NCBI Taxonomy" id="450799"/>
    <lineage>
        <taxon>Bacteria</taxon>
        <taxon>Bacillati</taxon>
        <taxon>Actinomycetota</taxon>
        <taxon>Actinomycetes</taxon>
        <taxon>Catenulisporales</taxon>
        <taxon>Catenulisporaceae</taxon>
        <taxon>Catenulispora</taxon>
    </lineage>
</organism>
<proteinExistence type="predicted"/>
<dbReference type="InterPro" id="IPR043519">
    <property type="entry name" value="NT_sf"/>
</dbReference>
<comment type="caution">
    <text evidence="2">The sequence shown here is derived from an EMBL/GenBank/DDBJ whole genome shotgun (WGS) entry which is preliminary data.</text>
</comment>
<sequence length="258" mass="28278">MAYELAANRFLKALDETLTPDLLRGFYVVGSAALGSWRPKRSDLDVVVLLDRTLNDSELEAVARMHEQLEAERGDGPHCDGLYVTRDQVGLRSDARVPAVVDGKLLPHGHATDPVLWALLDRRGITLRGPQASELGAAPDPAWLREWNHGNLESYWRSQLNDRSVLITKDPASEIDPYLLAWCVTGPGRLHATIATGHVISKEASADYTADLFPEYADLCARAMAYRLGNRTVTHTAGEALRALDLVEAVCDSAAMLP</sequence>
<name>A0ABN2VC78_9ACTN</name>
<dbReference type="SUPFAM" id="SSF81301">
    <property type="entry name" value="Nucleotidyltransferase"/>
    <property type="match status" value="1"/>
</dbReference>
<protein>
    <recommendedName>
        <fullName evidence="1">Polymerase nucleotidyl transferase domain-containing protein</fullName>
    </recommendedName>
</protein>
<feature type="domain" description="Polymerase nucleotidyl transferase" evidence="1">
    <location>
        <begin position="23"/>
        <end position="80"/>
    </location>
</feature>
<accession>A0ABN2VC78</accession>